<dbReference type="CDD" id="cd06257">
    <property type="entry name" value="DnaJ"/>
    <property type="match status" value="1"/>
</dbReference>
<dbReference type="Proteomes" id="UP000030748">
    <property type="component" value="Unassembled WGS sequence"/>
</dbReference>
<reference evidence="2 3" key="1">
    <citation type="journal article" date="2013" name="Proc. Natl. Acad. Sci. U.S.A.">
        <title>Fine-scale variation in meiotic recombination in Mimulus inferred from population shotgun sequencing.</title>
        <authorList>
            <person name="Hellsten U."/>
            <person name="Wright K.M."/>
            <person name="Jenkins J."/>
            <person name="Shu S."/>
            <person name="Yuan Y."/>
            <person name="Wessler S.R."/>
            <person name="Schmutz J."/>
            <person name="Willis J.H."/>
            <person name="Rokhsar D.S."/>
        </authorList>
    </citation>
    <scope>NUCLEOTIDE SEQUENCE [LARGE SCALE GENOMIC DNA]</scope>
    <source>
        <strain evidence="3">cv. DUN x IM62</strain>
    </source>
</reference>
<dbReference type="AlphaFoldDB" id="A0A022RT61"/>
<dbReference type="GO" id="GO:0072583">
    <property type="term" value="P:clathrin-dependent endocytosis"/>
    <property type="evidence" value="ECO:0000318"/>
    <property type="project" value="GO_Central"/>
</dbReference>
<keyword evidence="3" id="KW-1185">Reference proteome</keyword>
<dbReference type="OrthoDB" id="1717591at2759"/>
<accession>A0A022RT61</accession>
<dbReference type="GO" id="GO:0005737">
    <property type="term" value="C:cytoplasm"/>
    <property type="evidence" value="ECO:0000318"/>
    <property type="project" value="GO_Central"/>
</dbReference>
<dbReference type="GO" id="GO:0072318">
    <property type="term" value="P:clathrin coat disassembly"/>
    <property type="evidence" value="ECO:0000318"/>
    <property type="project" value="GO_Central"/>
</dbReference>
<name>A0A022RT61_ERYGU</name>
<dbReference type="GO" id="GO:0030276">
    <property type="term" value="F:clathrin binding"/>
    <property type="evidence" value="ECO:0000318"/>
    <property type="project" value="GO_Central"/>
</dbReference>
<protein>
    <recommendedName>
        <fullName evidence="4">J domain-containing protein</fullName>
    </recommendedName>
</protein>
<feature type="region of interest" description="Disordered" evidence="1">
    <location>
        <begin position="85"/>
        <end position="122"/>
    </location>
</feature>
<evidence type="ECO:0000313" key="3">
    <source>
        <dbReference type="Proteomes" id="UP000030748"/>
    </source>
</evidence>
<evidence type="ECO:0000256" key="1">
    <source>
        <dbReference type="SAM" id="MobiDB-lite"/>
    </source>
</evidence>
<dbReference type="InterPro" id="IPR036869">
    <property type="entry name" value="J_dom_sf"/>
</dbReference>
<organism evidence="2 3">
    <name type="scientific">Erythranthe guttata</name>
    <name type="common">Yellow monkey flower</name>
    <name type="synonym">Mimulus guttatus</name>
    <dbReference type="NCBI Taxonomy" id="4155"/>
    <lineage>
        <taxon>Eukaryota</taxon>
        <taxon>Viridiplantae</taxon>
        <taxon>Streptophyta</taxon>
        <taxon>Embryophyta</taxon>
        <taxon>Tracheophyta</taxon>
        <taxon>Spermatophyta</taxon>
        <taxon>Magnoliopsida</taxon>
        <taxon>eudicotyledons</taxon>
        <taxon>Gunneridae</taxon>
        <taxon>Pentapetalae</taxon>
        <taxon>asterids</taxon>
        <taxon>lamiids</taxon>
        <taxon>Lamiales</taxon>
        <taxon>Phrymaceae</taxon>
        <taxon>Erythranthe</taxon>
    </lineage>
</organism>
<evidence type="ECO:0000313" key="2">
    <source>
        <dbReference type="EMBL" id="EYU43249.1"/>
    </source>
</evidence>
<dbReference type="EMBL" id="KI630264">
    <property type="protein sequence ID" value="EYU43249.1"/>
    <property type="molecule type" value="Genomic_DNA"/>
</dbReference>
<proteinExistence type="predicted"/>
<dbReference type="PhylomeDB" id="A0A022RT61"/>
<gene>
    <name evidence="2" type="ORF">MIMGU_mgv1a006402mg</name>
</gene>
<dbReference type="eggNOG" id="KOG0431">
    <property type="taxonomic scope" value="Eukaryota"/>
</dbReference>
<feature type="region of interest" description="Disordered" evidence="1">
    <location>
        <begin position="175"/>
        <end position="196"/>
    </location>
</feature>
<sequence length="445" mass="50669">MAESWWRARIQTPEYPPRRSTEYGTTSGDNPLIAEDFADVFGGPPRTILSHQFATRFSISSSSRAGTGFFYEDIFRGAEKAAKSVERSGRNLPQFKIPAGNQRSPDLNYQRTRRNGSSSIDSDNFGWDDESFVVRSRSRSKTSSSSAFSSDDFSPLRPAISDDASFFAPKLRAGRNSTRTGNYQKPQQKSPFFTDNNKPIFNSEKDFFEKSSNCQSAESISHSNCHVSADDLHFNSPSSDVSSASHSDSDLERETSEIVHTIWRQDHFMEEEEDEDEDEESVYSFINIEINSNNNRERTCEPDAIDEAIAWAKQKFHTHCSEEKQSKELVNEDDLPEENKERFQSMIQVEMQIQEMKILLWLTGKQADIRLLLSSLHNILWNNSGWVTISLINITENSQVKKAYQKAQLCLHPDKLQQRGATVPQKYIAEKVFSALQDAWAAFLC</sequence>
<dbReference type="PANTHER" id="PTHR23172:SF69">
    <property type="entry name" value="CHAPERONE DNAJ-DOMAIN SUPERFAMILY PROTEIN"/>
    <property type="match status" value="1"/>
</dbReference>
<dbReference type="PANTHER" id="PTHR23172">
    <property type="entry name" value="AUXILIN/CYCLIN G-ASSOCIATED KINASE-RELATED"/>
    <property type="match status" value="1"/>
</dbReference>
<evidence type="ECO:0008006" key="4">
    <source>
        <dbReference type="Google" id="ProtNLM"/>
    </source>
</evidence>
<dbReference type="Gene3D" id="1.10.287.110">
    <property type="entry name" value="DnaJ domain"/>
    <property type="match status" value="1"/>
</dbReference>
<feature type="compositionally biased region" description="Polar residues" evidence="1">
    <location>
        <begin position="101"/>
        <end position="122"/>
    </location>
</feature>
<dbReference type="STRING" id="4155.A0A022RT61"/>
<dbReference type="GO" id="GO:0031982">
    <property type="term" value="C:vesicle"/>
    <property type="evidence" value="ECO:0000318"/>
    <property type="project" value="GO_Central"/>
</dbReference>
<dbReference type="SUPFAM" id="SSF46565">
    <property type="entry name" value="Chaperone J-domain"/>
    <property type="match status" value="1"/>
</dbReference>
<dbReference type="InterPro" id="IPR001623">
    <property type="entry name" value="DnaJ_domain"/>
</dbReference>